<organism evidence="3 4">
    <name type="scientific">Tenacibaculum aiptasiae</name>
    <dbReference type="NCBI Taxonomy" id="426481"/>
    <lineage>
        <taxon>Bacteria</taxon>
        <taxon>Pseudomonadati</taxon>
        <taxon>Bacteroidota</taxon>
        <taxon>Flavobacteriia</taxon>
        <taxon>Flavobacteriales</taxon>
        <taxon>Flavobacteriaceae</taxon>
        <taxon>Tenacibaculum</taxon>
    </lineage>
</organism>
<dbReference type="GO" id="GO:0016020">
    <property type="term" value="C:membrane"/>
    <property type="evidence" value="ECO:0007669"/>
    <property type="project" value="InterPro"/>
</dbReference>
<dbReference type="Proteomes" id="UP000467305">
    <property type="component" value="Unassembled WGS sequence"/>
</dbReference>
<name>A0A7J5A8A3_9FLAO</name>
<evidence type="ECO:0000313" key="4">
    <source>
        <dbReference type="Proteomes" id="UP000467305"/>
    </source>
</evidence>
<feature type="transmembrane region" description="Helical" evidence="1">
    <location>
        <begin position="49"/>
        <end position="71"/>
    </location>
</feature>
<dbReference type="Pfam" id="PF06580">
    <property type="entry name" value="His_kinase"/>
    <property type="match status" value="1"/>
</dbReference>
<feature type="domain" description="Signal transduction histidine kinase internal region" evidence="2">
    <location>
        <begin position="169"/>
        <end position="246"/>
    </location>
</feature>
<dbReference type="PANTHER" id="PTHR34220:SF7">
    <property type="entry name" value="SENSOR HISTIDINE KINASE YPDA"/>
    <property type="match status" value="1"/>
</dbReference>
<feature type="transmembrane region" description="Helical" evidence="1">
    <location>
        <begin position="77"/>
        <end position="97"/>
    </location>
</feature>
<keyword evidence="1" id="KW-0472">Membrane</keyword>
<dbReference type="PANTHER" id="PTHR34220">
    <property type="entry name" value="SENSOR HISTIDINE KINASE YPDA"/>
    <property type="match status" value="1"/>
</dbReference>
<reference evidence="3 4" key="1">
    <citation type="submission" date="2019-09" db="EMBL/GenBank/DDBJ databases">
        <authorList>
            <person name="Cao W.R."/>
        </authorList>
    </citation>
    <scope>NUCLEOTIDE SEQUENCE [LARGE SCALE GENOMIC DNA]</scope>
    <source>
        <strain evidence="4">a4</strain>
    </source>
</reference>
<keyword evidence="1" id="KW-0812">Transmembrane</keyword>
<dbReference type="EMBL" id="WAAU01000035">
    <property type="protein sequence ID" value="KAB1153359.1"/>
    <property type="molecule type" value="Genomic_DNA"/>
</dbReference>
<dbReference type="InterPro" id="IPR010559">
    <property type="entry name" value="Sig_transdc_His_kin_internal"/>
</dbReference>
<proteinExistence type="predicted"/>
<dbReference type="OrthoDB" id="9809908at2"/>
<protein>
    <recommendedName>
        <fullName evidence="2">Signal transduction histidine kinase internal region domain-containing protein</fullName>
    </recommendedName>
</protein>
<feature type="transmembrane region" description="Helical" evidence="1">
    <location>
        <begin position="19"/>
        <end position="37"/>
    </location>
</feature>
<dbReference type="GO" id="GO:0000155">
    <property type="term" value="F:phosphorelay sensor kinase activity"/>
    <property type="evidence" value="ECO:0007669"/>
    <property type="project" value="InterPro"/>
</dbReference>
<sequence length="355" mass="41782">MGKTKKIASLIKIPLIRHLLFWLGIFSYFLITLEASYFRSYYQGLESRLILLSIQIIIAYCVLYILIPYFLTPKKYIQFSFFLLILLMFNYALFVSLQEFWHLPRYFDKTQNNTDYDSMKGFLDHIFKIQIIVSKSVKFLTPTIILLIIKFYNEQQRFLKINEQKKATELTTLKHQLNPHFLFNTLNNLYALTIEKSDEAPEVIEKLSEMLDYMLYGCNEKFVPLQKEIDLIKNYLALEKVRYGNRVTIQLNTPENSSAKIAPLILLTFIENAFKHGVSQELNKAFIHINIELEETMIYFKIENSIAKNKIPSRKESIGISNVKKQLELLYADTYSLTILEENDNFNVDLKIPIK</sequence>
<dbReference type="InterPro" id="IPR050640">
    <property type="entry name" value="Bact_2-comp_sensor_kinase"/>
</dbReference>
<accession>A0A7J5A8A3</accession>
<dbReference type="Gene3D" id="3.30.565.10">
    <property type="entry name" value="Histidine kinase-like ATPase, C-terminal domain"/>
    <property type="match status" value="1"/>
</dbReference>
<evidence type="ECO:0000259" key="2">
    <source>
        <dbReference type="Pfam" id="PF06580"/>
    </source>
</evidence>
<dbReference type="AlphaFoldDB" id="A0A7J5A8A3"/>
<gene>
    <name evidence="3" type="ORF">F7018_16970</name>
</gene>
<keyword evidence="4" id="KW-1185">Reference proteome</keyword>
<keyword evidence="1" id="KW-1133">Transmembrane helix</keyword>
<dbReference type="InterPro" id="IPR036890">
    <property type="entry name" value="HATPase_C_sf"/>
</dbReference>
<evidence type="ECO:0000313" key="3">
    <source>
        <dbReference type="EMBL" id="KAB1153359.1"/>
    </source>
</evidence>
<evidence type="ECO:0000256" key="1">
    <source>
        <dbReference type="SAM" id="Phobius"/>
    </source>
</evidence>
<comment type="caution">
    <text evidence="3">The sequence shown here is derived from an EMBL/GenBank/DDBJ whole genome shotgun (WGS) entry which is preliminary data.</text>
</comment>